<evidence type="ECO:0000313" key="3">
    <source>
        <dbReference type="Proteomes" id="UP000784294"/>
    </source>
</evidence>
<comment type="caution">
    <text evidence="2">The sequence shown here is derived from an EMBL/GenBank/DDBJ whole genome shotgun (WGS) entry which is preliminary data.</text>
</comment>
<dbReference type="EMBL" id="CAAALY010250015">
    <property type="protein sequence ID" value="VEL35510.1"/>
    <property type="molecule type" value="Genomic_DNA"/>
</dbReference>
<feature type="region of interest" description="Disordered" evidence="1">
    <location>
        <begin position="118"/>
        <end position="141"/>
    </location>
</feature>
<reference evidence="2" key="1">
    <citation type="submission" date="2018-11" db="EMBL/GenBank/DDBJ databases">
        <authorList>
            <consortium name="Pathogen Informatics"/>
        </authorList>
    </citation>
    <scope>NUCLEOTIDE SEQUENCE</scope>
</reference>
<sequence length="414" mass="45561">MISPQSESESARRAVTPVGRCEDPVPSDCLRPTRLARSTVGGTLSNALHSSPLLLHFPASSFREMAGANLFRSRANWKHTRHRVGLLSDHTLPVELANLRQACDPHCIWIYVAQDRRGPDSSRLGSTADSRKTGRLKKHSLQAPQTVAASLRSEEELWSNQSGLLCLLGKHSCKTGHLTLRKPRVWPFAVDCRFPRIFQVWGPALSSADCTFSAPIVPSRSDAQLKALCFVMEPRPGFCGLFDGPSKVYVPASNRSPTRACAETNRPCRPDFSLAGDPHLATCCGGIPLERLASDDPINYWNSERQAIQAPLSCRKQTQISSSICCYGALKRCILSSQNAPVGSLCQSSQLASSIPCFLRVIFRYPFSCKAFAVLFDPLSIGYSDSGLQSRSAHCLVDPFFGFLVDNRRYFARS</sequence>
<proteinExistence type="predicted"/>
<accession>A0A3S5AF72</accession>
<evidence type="ECO:0000256" key="1">
    <source>
        <dbReference type="SAM" id="MobiDB-lite"/>
    </source>
</evidence>
<protein>
    <submittedName>
        <fullName evidence="2">Uncharacterized protein</fullName>
    </submittedName>
</protein>
<gene>
    <name evidence="2" type="ORF">PXEA_LOCUS28950</name>
</gene>
<dbReference type="Proteomes" id="UP000784294">
    <property type="component" value="Unassembled WGS sequence"/>
</dbReference>
<organism evidence="2 3">
    <name type="scientific">Protopolystoma xenopodis</name>
    <dbReference type="NCBI Taxonomy" id="117903"/>
    <lineage>
        <taxon>Eukaryota</taxon>
        <taxon>Metazoa</taxon>
        <taxon>Spiralia</taxon>
        <taxon>Lophotrochozoa</taxon>
        <taxon>Platyhelminthes</taxon>
        <taxon>Monogenea</taxon>
        <taxon>Polyopisthocotylea</taxon>
        <taxon>Polystomatidea</taxon>
        <taxon>Polystomatidae</taxon>
        <taxon>Protopolystoma</taxon>
    </lineage>
</organism>
<dbReference type="AlphaFoldDB" id="A0A3S5AF72"/>
<keyword evidence="3" id="KW-1185">Reference proteome</keyword>
<name>A0A3S5AF72_9PLAT</name>
<evidence type="ECO:0000313" key="2">
    <source>
        <dbReference type="EMBL" id="VEL35510.1"/>
    </source>
</evidence>